<feature type="domain" description="MacB-like periplasmic core" evidence="9">
    <location>
        <begin position="1"/>
        <end position="219"/>
    </location>
</feature>
<dbReference type="PANTHER" id="PTHR30572">
    <property type="entry name" value="MEMBRANE COMPONENT OF TRANSPORTER-RELATED"/>
    <property type="match status" value="1"/>
</dbReference>
<evidence type="ECO:0000256" key="7">
    <source>
        <dbReference type="SAM" id="Phobius"/>
    </source>
</evidence>
<evidence type="ECO:0000256" key="3">
    <source>
        <dbReference type="ARBA" id="ARBA00022692"/>
    </source>
</evidence>
<keyword evidence="3 7" id="KW-0812">Transmembrane</keyword>
<evidence type="ECO:0008006" key="12">
    <source>
        <dbReference type="Google" id="ProtNLM"/>
    </source>
</evidence>
<evidence type="ECO:0000259" key="8">
    <source>
        <dbReference type="Pfam" id="PF02687"/>
    </source>
</evidence>
<dbReference type="InterPro" id="IPR025857">
    <property type="entry name" value="MacB_PCD"/>
</dbReference>
<dbReference type="EMBL" id="MGGL01000019">
    <property type="protein sequence ID" value="OGM25791.1"/>
    <property type="molecule type" value="Genomic_DNA"/>
</dbReference>
<name>A0A1F7YEN8_9BACT</name>
<dbReference type="GO" id="GO:0022857">
    <property type="term" value="F:transmembrane transporter activity"/>
    <property type="evidence" value="ECO:0007669"/>
    <property type="project" value="TreeGrafter"/>
</dbReference>
<feature type="domain" description="ABC3 transporter permease C-terminal" evidence="8">
    <location>
        <begin position="256"/>
        <end position="366"/>
    </location>
</feature>
<evidence type="ECO:0000313" key="10">
    <source>
        <dbReference type="EMBL" id="OGM25791.1"/>
    </source>
</evidence>
<dbReference type="Pfam" id="PF02687">
    <property type="entry name" value="FtsX"/>
    <property type="match status" value="1"/>
</dbReference>
<feature type="transmembrane region" description="Helical" evidence="7">
    <location>
        <begin position="245"/>
        <end position="271"/>
    </location>
</feature>
<comment type="similarity">
    <text evidence="6">Belongs to the ABC-4 integral membrane protein family.</text>
</comment>
<dbReference type="Pfam" id="PF12704">
    <property type="entry name" value="MacB_PCD"/>
    <property type="match status" value="1"/>
</dbReference>
<dbReference type="AlphaFoldDB" id="A0A1F7YEN8"/>
<evidence type="ECO:0000256" key="5">
    <source>
        <dbReference type="ARBA" id="ARBA00023136"/>
    </source>
</evidence>
<comment type="caution">
    <text evidence="10">The sequence shown here is derived from an EMBL/GenBank/DDBJ whole genome shotgun (WGS) entry which is preliminary data.</text>
</comment>
<keyword evidence="5 7" id="KW-0472">Membrane</keyword>
<evidence type="ECO:0000256" key="4">
    <source>
        <dbReference type="ARBA" id="ARBA00022989"/>
    </source>
</evidence>
<gene>
    <name evidence="10" type="ORF">A2628_00520</name>
</gene>
<evidence type="ECO:0000313" key="11">
    <source>
        <dbReference type="Proteomes" id="UP000179221"/>
    </source>
</evidence>
<evidence type="ECO:0000259" key="9">
    <source>
        <dbReference type="Pfam" id="PF12704"/>
    </source>
</evidence>
<keyword evidence="4 7" id="KW-1133">Transmembrane helix</keyword>
<reference evidence="10 11" key="1">
    <citation type="journal article" date="2016" name="Nat. Commun.">
        <title>Thousands of microbial genomes shed light on interconnected biogeochemical processes in an aquifer system.</title>
        <authorList>
            <person name="Anantharaman K."/>
            <person name="Brown C.T."/>
            <person name="Hug L.A."/>
            <person name="Sharon I."/>
            <person name="Castelle C.J."/>
            <person name="Probst A.J."/>
            <person name="Thomas B.C."/>
            <person name="Singh A."/>
            <person name="Wilkins M.J."/>
            <person name="Karaoz U."/>
            <person name="Brodie E.L."/>
            <person name="Williams K.H."/>
            <person name="Hubbard S.S."/>
            <person name="Banfield J.F."/>
        </authorList>
    </citation>
    <scope>NUCLEOTIDE SEQUENCE [LARGE SCALE GENOMIC DNA]</scope>
</reference>
<comment type="subcellular location">
    <subcellularLocation>
        <location evidence="1">Cell membrane</location>
        <topology evidence="1">Multi-pass membrane protein</topology>
    </subcellularLocation>
</comment>
<keyword evidence="2" id="KW-1003">Cell membrane</keyword>
<dbReference type="InterPro" id="IPR003838">
    <property type="entry name" value="ABC3_permease_C"/>
</dbReference>
<feature type="transmembrane region" description="Helical" evidence="7">
    <location>
        <begin position="305"/>
        <end position="330"/>
    </location>
</feature>
<organism evidence="10 11">
    <name type="scientific">Candidatus Woesebacteria bacterium RIFCSPHIGHO2_01_FULL_40_22</name>
    <dbReference type="NCBI Taxonomy" id="1802499"/>
    <lineage>
        <taxon>Bacteria</taxon>
        <taxon>Candidatus Woeseibacteriota</taxon>
    </lineage>
</organism>
<evidence type="ECO:0000256" key="2">
    <source>
        <dbReference type="ARBA" id="ARBA00022475"/>
    </source>
</evidence>
<dbReference type="PANTHER" id="PTHR30572:SF4">
    <property type="entry name" value="ABC TRANSPORTER PERMEASE YTRF"/>
    <property type="match status" value="1"/>
</dbReference>
<evidence type="ECO:0000256" key="6">
    <source>
        <dbReference type="ARBA" id="ARBA00038076"/>
    </source>
</evidence>
<sequence length="373" mass="40333">MIGVLSVVLLIALGLGLKNYIKGQFESLGANLIIIFPGNISGSEDGGGVANFGSGFAGGAKFDEKDYLNLTRISEADYVAPMYMKSSIVESTTDKKIGSIMGTNEDAFKLMNIEIEEGSVFDKNDVQSRNKNGVLGNNIAEQLFGSPSDAVGNIVRVDDLRIRIIGVAKKKGDREMDNALIIPYRTTFASLNPDKTFFAIYLGTTNEDNVPVVKEKAKDILLKRYKKDEFSVTEQTEILSTVNQIFTIVNAILVAIGSISLIVGGIGIMNIMYATVTERTKEVGIRRAVGATEIDILRQFLTESLLLSLFGGILGLIIASLIVLGIRAFFPASLNLLAVVISFVVSSAIGIFFGVFPARRAAKLPPIEAIRYE</sequence>
<dbReference type="InterPro" id="IPR050250">
    <property type="entry name" value="Macrolide_Exporter_MacB"/>
</dbReference>
<dbReference type="GO" id="GO:0005886">
    <property type="term" value="C:plasma membrane"/>
    <property type="evidence" value="ECO:0007669"/>
    <property type="project" value="UniProtKB-SubCell"/>
</dbReference>
<proteinExistence type="inferred from homology"/>
<accession>A0A1F7YEN8</accession>
<protein>
    <recommendedName>
        <fullName evidence="12">Multidrug ABC transporter substrate-binding protein</fullName>
    </recommendedName>
</protein>
<dbReference type="Proteomes" id="UP000179221">
    <property type="component" value="Unassembled WGS sequence"/>
</dbReference>
<feature type="transmembrane region" description="Helical" evidence="7">
    <location>
        <begin position="336"/>
        <end position="356"/>
    </location>
</feature>
<evidence type="ECO:0000256" key="1">
    <source>
        <dbReference type="ARBA" id="ARBA00004651"/>
    </source>
</evidence>